<organism evidence="1 2">
    <name type="scientific">Lithohypha guttulata</name>
    <dbReference type="NCBI Taxonomy" id="1690604"/>
    <lineage>
        <taxon>Eukaryota</taxon>
        <taxon>Fungi</taxon>
        <taxon>Dikarya</taxon>
        <taxon>Ascomycota</taxon>
        <taxon>Pezizomycotina</taxon>
        <taxon>Eurotiomycetes</taxon>
        <taxon>Chaetothyriomycetidae</taxon>
        <taxon>Chaetothyriales</taxon>
        <taxon>Trichomeriaceae</taxon>
        <taxon>Lithohypha</taxon>
    </lineage>
</organism>
<gene>
    <name evidence="1" type="ORF">LTR05_002335</name>
</gene>
<sequence length="146" mass="16355">MNTICAPSMKQLLGNYDALDNGDLPSSAHFGASCPSSIDETRAPPGGAVLHFFCMTKYDIRGGASKWDDENMVETQVDNFDTVEGTIEFMEMEEFRQNLMGADFYPEEFVQRVRGGEDDKVIKKRPDVGPRARKEDFPPQTYLATC</sequence>
<evidence type="ECO:0000313" key="2">
    <source>
        <dbReference type="Proteomes" id="UP001309876"/>
    </source>
</evidence>
<protein>
    <submittedName>
        <fullName evidence="1">Uncharacterized protein</fullName>
    </submittedName>
</protein>
<evidence type="ECO:0000313" key="1">
    <source>
        <dbReference type="EMBL" id="KAK5088118.1"/>
    </source>
</evidence>
<dbReference type="Proteomes" id="UP001309876">
    <property type="component" value="Unassembled WGS sequence"/>
</dbReference>
<keyword evidence="2" id="KW-1185">Reference proteome</keyword>
<dbReference type="AlphaFoldDB" id="A0AAN7T401"/>
<comment type="caution">
    <text evidence="1">The sequence shown here is derived from an EMBL/GenBank/DDBJ whole genome shotgun (WGS) entry which is preliminary data.</text>
</comment>
<accession>A0AAN7T401</accession>
<proteinExistence type="predicted"/>
<name>A0AAN7T401_9EURO</name>
<reference evidence="1 2" key="1">
    <citation type="submission" date="2023-08" db="EMBL/GenBank/DDBJ databases">
        <title>Black Yeasts Isolated from many extreme environments.</title>
        <authorList>
            <person name="Coleine C."/>
            <person name="Stajich J.E."/>
            <person name="Selbmann L."/>
        </authorList>
    </citation>
    <scope>NUCLEOTIDE SEQUENCE [LARGE SCALE GENOMIC DNA]</scope>
    <source>
        <strain evidence="1 2">CCFEE 5910</strain>
    </source>
</reference>
<dbReference type="EMBL" id="JAVRRJ010000002">
    <property type="protein sequence ID" value="KAK5088118.1"/>
    <property type="molecule type" value="Genomic_DNA"/>
</dbReference>